<dbReference type="KEGG" id="vg:70080512"/>
<evidence type="ECO:0000313" key="3">
    <source>
        <dbReference type="Proteomes" id="UP000261731"/>
    </source>
</evidence>
<keyword evidence="3" id="KW-1185">Reference proteome</keyword>
<sequence>MEFGIANFPVCYRELAGVRGVPAASLTWGYARSGPSLARSGPQPQTGHPWTHVP</sequence>
<dbReference type="EMBL" id="MH651182">
    <property type="protein sequence ID" value="AXQ64500.1"/>
    <property type="molecule type" value="Genomic_DNA"/>
</dbReference>
<name>A0A385DY88_9CAUD</name>
<dbReference type="GeneID" id="70080512"/>
<accession>A0A385DY88</accession>
<proteinExistence type="predicted"/>
<gene>
    <name evidence="2" type="primary">129</name>
    <name evidence="2" type="ORF">SEA_NEVILLE_129</name>
</gene>
<reference evidence="2 3" key="1">
    <citation type="submission" date="2018-07" db="EMBL/GenBank/DDBJ databases">
        <authorList>
            <person name="Bragdon E."/>
            <person name="Orellana H."/>
            <person name="Sterchele H."/>
            <person name="Molloy S.D."/>
            <person name="Garlena R.A."/>
            <person name="Russell D.A."/>
            <person name="Pope W.H."/>
            <person name="Jacobs-Sera D."/>
            <person name="Hatfull G.F."/>
        </authorList>
    </citation>
    <scope>NUCLEOTIDE SEQUENCE [LARGE SCALE GENOMIC DNA]</scope>
</reference>
<dbReference type="Proteomes" id="UP000261731">
    <property type="component" value="Segment"/>
</dbReference>
<evidence type="ECO:0000256" key="1">
    <source>
        <dbReference type="SAM" id="MobiDB-lite"/>
    </source>
</evidence>
<evidence type="ECO:0000313" key="2">
    <source>
        <dbReference type="EMBL" id="AXQ64500.1"/>
    </source>
</evidence>
<dbReference type="RefSeq" id="YP_010245978.1">
    <property type="nucleotide sequence ID" value="NC_060131.1"/>
</dbReference>
<protein>
    <submittedName>
        <fullName evidence="2">Uncharacterized protein</fullName>
    </submittedName>
</protein>
<organism evidence="2 3">
    <name type="scientific">Gordonia phage Neville</name>
    <dbReference type="NCBI Taxonomy" id="2301693"/>
    <lineage>
        <taxon>Viruses</taxon>
        <taxon>Duplodnaviria</taxon>
        <taxon>Heunggongvirae</taxon>
        <taxon>Uroviricota</taxon>
        <taxon>Caudoviricetes</taxon>
        <taxon>Deeyouvirinae</taxon>
        <taxon>Nevillevirus</taxon>
        <taxon>Nevillevirus neville</taxon>
    </lineage>
</organism>
<feature type="region of interest" description="Disordered" evidence="1">
    <location>
        <begin position="35"/>
        <end position="54"/>
    </location>
</feature>